<organism evidence="4 5">
    <name type="scientific">Solidesulfovibrio aerotolerans</name>
    <dbReference type="NCBI Taxonomy" id="295255"/>
    <lineage>
        <taxon>Bacteria</taxon>
        <taxon>Pseudomonadati</taxon>
        <taxon>Thermodesulfobacteriota</taxon>
        <taxon>Desulfovibrionia</taxon>
        <taxon>Desulfovibrionales</taxon>
        <taxon>Desulfovibrionaceae</taxon>
        <taxon>Solidesulfovibrio</taxon>
    </lineage>
</organism>
<gene>
    <name evidence="4" type="ORF">GTA51_04520</name>
</gene>
<evidence type="ECO:0000259" key="3">
    <source>
        <dbReference type="PROSITE" id="PS51724"/>
    </source>
</evidence>
<feature type="domain" description="SPOR" evidence="3">
    <location>
        <begin position="27"/>
        <end position="109"/>
    </location>
</feature>
<proteinExistence type="predicted"/>
<dbReference type="AlphaFoldDB" id="A0A7C9IV93"/>
<accession>A0A7C9IV93</accession>
<evidence type="ECO:0000313" key="4">
    <source>
        <dbReference type="EMBL" id="MYL82402.1"/>
    </source>
</evidence>
<evidence type="ECO:0000256" key="1">
    <source>
        <dbReference type="SAM" id="MobiDB-lite"/>
    </source>
</evidence>
<feature type="signal peptide" evidence="2">
    <location>
        <begin position="1"/>
        <end position="21"/>
    </location>
</feature>
<evidence type="ECO:0000313" key="5">
    <source>
        <dbReference type="Proteomes" id="UP000482487"/>
    </source>
</evidence>
<dbReference type="InterPro" id="IPR036680">
    <property type="entry name" value="SPOR-like_sf"/>
</dbReference>
<dbReference type="Gene3D" id="3.30.70.1070">
    <property type="entry name" value="Sporulation related repeat"/>
    <property type="match status" value="1"/>
</dbReference>
<keyword evidence="5" id="KW-1185">Reference proteome</keyword>
<dbReference type="EMBL" id="WVUD01000004">
    <property type="protein sequence ID" value="MYL82402.1"/>
    <property type="molecule type" value="Genomic_DNA"/>
</dbReference>
<reference evidence="4 5" key="1">
    <citation type="submission" date="2020-01" db="EMBL/GenBank/DDBJ databases">
        <title>Genome sequence of Desulfovibrio aerotolerans DSM 16695(T).</title>
        <authorList>
            <person name="Karnachuk O."/>
            <person name="Avakyan M."/>
            <person name="Mardanov A."/>
            <person name="Kadnikov V."/>
            <person name="Ravin N."/>
        </authorList>
    </citation>
    <scope>NUCLEOTIDE SEQUENCE [LARGE SCALE GENOMIC DNA]</scope>
    <source>
        <strain evidence="4 5">DSM 16695</strain>
    </source>
</reference>
<keyword evidence="2" id="KW-0732">Signal</keyword>
<dbReference type="PROSITE" id="PS51257">
    <property type="entry name" value="PROKAR_LIPOPROTEIN"/>
    <property type="match status" value="1"/>
</dbReference>
<protein>
    <submittedName>
        <fullName evidence="4">SPOR domain-containing protein</fullName>
    </submittedName>
</protein>
<dbReference type="InterPro" id="IPR007730">
    <property type="entry name" value="SPOR-like_dom"/>
</dbReference>
<feature type="region of interest" description="Disordered" evidence="1">
    <location>
        <begin position="101"/>
        <end position="122"/>
    </location>
</feature>
<dbReference type="RefSeq" id="WP_160959057.1">
    <property type="nucleotide sequence ID" value="NZ_WVUD01000004.1"/>
</dbReference>
<dbReference type="SUPFAM" id="SSF110997">
    <property type="entry name" value="Sporulation related repeat"/>
    <property type="match status" value="1"/>
</dbReference>
<dbReference type="PROSITE" id="PS51724">
    <property type="entry name" value="SPOR"/>
    <property type="match status" value="1"/>
</dbReference>
<feature type="compositionally biased region" description="Low complexity" evidence="1">
    <location>
        <begin position="108"/>
        <end position="122"/>
    </location>
</feature>
<dbReference type="Proteomes" id="UP000482487">
    <property type="component" value="Unassembled WGS sequence"/>
</dbReference>
<name>A0A7C9IV93_9BACT</name>
<dbReference type="Pfam" id="PF05036">
    <property type="entry name" value="SPOR"/>
    <property type="match status" value="1"/>
</dbReference>
<evidence type="ECO:0000256" key="2">
    <source>
        <dbReference type="SAM" id="SignalP"/>
    </source>
</evidence>
<dbReference type="OrthoDB" id="5459997at2"/>
<dbReference type="GO" id="GO:0042834">
    <property type="term" value="F:peptidoglycan binding"/>
    <property type="evidence" value="ECO:0007669"/>
    <property type="project" value="InterPro"/>
</dbReference>
<feature type="chain" id="PRO_5028961096" evidence="2">
    <location>
        <begin position="22"/>
        <end position="122"/>
    </location>
</feature>
<comment type="caution">
    <text evidence="4">The sequence shown here is derived from an EMBL/GenBank/DDBJ whole genome shotgun (WGS) entry which is preliminary data.</text>
</comment>
<sequence length="122" mass="13026">MRFFSLLVLLLAMAAGLSGCAEETVYDWQRPHDTYQVGTFSKAQNADALKAKLGKDGFDSRIETDIKNGQFTLNVLVDVYDAKPDTLARLERIAGAKPLLRGKTPTKAASPAGASAIPASGL</sequence>